<feature type="domain" description="FAD-binding FR-type" evidence="17">
    <location>
        <begin position="151"/>
        <end position="265"/>
    </location>
</feature>
<dbReference type="Gene3D" id="3.40.50.80">
    <property type="entry name" value="Nucleotide-binding domain of ferredoxin-NADP reductase (FNR) module"/>
    <property type="match status" value="1"/>
</dbReference>
<protein>
    <recommendedName>
        <fullName evidence="15">Flavohemoprotein</fullName>
    </recommendedName>
    <alternativeName>
        <fullName evidence="15">Flavohemoglobin</fullName>
    </alternativeName>
    <alternativeName>
        <fullName evidence="15">Hemoglobin-like protein</fullName>
    </alternativeName>
    <alternativeName>
        <fullName evidence="15">Nitric oxide dioxygenase</fullName>
        <shortName evidence="15">NO oxygenase</shortName>
        <shortName evidence="15">NOD</shortName>
        <ecNumber evidence="15">1.14.12.17</ecNumber>
    </alternativeName>
</protein>
<keyword evidence="18" id="KW-0223">Dioxygenase</keyword>
<dbReference type="PROSITE" id="PS51384">
    <property type="entry name" value="FAD_FR"/>
    <property type="match status" value="1"/>
</dbReference>
<dbReference type="Proteomes" id="UP000295210">
    <property type="component" value="Unassembled WGS sequence"/>
</dbReference>
<dbReference type="Pfam" id="PF00042">
    <property type="entry name" value="Globin"/>
    <property type="match status" value="1"/>
</dbReference>
<dbReference type="GO" id="GO:0071949">
    <property type="term" value="F:FAD binding"/>
    <property type="evidence" value="ECO:0007669"/>
    <property type="project" value="InterPro"/>
</dbReference>
<comment type="similarity">
    <text evidence="2 15">Belongs to the globin family. Two-domain flavohemoproteins subfamily.</text>
</comment>
<feature type="binding site" evidence="15">
    <location>
        <begin position="278"/>
        <end position="283"/>
    </location>
    <ligand>
        <name>NADP(+)</name>
        <dbReference type="ChEBI" id="CHEBI:58349"/>
    </ligand>
</feature>
<dbReference type="InterPro" id="IPR008333">
    <property type="entry name" value="Cbr1-like_FAD-bd_dom"/>
</dbReference>
<keyword evidence="7 15" id="KW-0479">Metal-binding</keyword>
<dbReference type="InterPro" id="IPR039261">
    <property type="entry name" value="FNR_nucleotide-bd"/>
</dbReference>
<feature type="active site" description="Charge relay system" evidence="15">
    <location>
        <position position="94"/>
    </location>
</feature>
<evidence type="ECO:0000256" key="7">
    <source>
        <dbReference type="ARBA" id="ARBA00022723"/>
    </source>
</evidence>
<evidence type="ECO:0000256" key="4">
    <source>
        <dbReference type="ARBA" id="ARBA00022617"/>
    </source>
</evidence>
<dbReference type="InterPro" id="IPR012292">
    <property type="entry name" value="Globin/Proto"/>
</dbReference>
<keyword evidence="9 15" id="KW-0521">NADP</keyword>
<dbReference type="SUPFAM" id="SSF46458">
    <property type="entry name" value="Globin-like"/>
    <property type="match status" value="1"/>
</dbReference>
<evidence type="ECO:0000256" key="8">
    <source>
        <dbReference type="ARBA" id="ARBA00022827"/>
    </source>
</evidence>
<keyword evidence="8 15" id="KW-0274">FAD</keyword>
<keyword evidence="19" id="KW-1185">Reference proteome</keyword>
<evidence type="ECO:0000259" key="16">
    <source>
        <dbReference type="PROSITE" id="PS01033"/>
    </source>
</evidence>
<dbReference type="PANTHER" id="PTHR43396:SF3">
    <property type="entry name" value="FLAVOHEMOPROTEIN"/>
    <property type="match status" value="1"/>
</dbReference>
<dbReference type="GO" id="GO:0046872">
    <property type="term" value="F:metal ion binding"/>
    <property type="evidence" value="ECO:0007669"/>
    <property type="project" value="UniProtKB-KW"/>
</dbReference>
<evidence type="ECO:0000256" key="9">
    <source>
        <dbReference type="ARBA" id="ARBA00022857"/>
    </source>
</evidence>
<dbReference type="FunFam" id="1.10.490.10:FF:000003">
    <property type="entry name" value="Flavohemoprotein"/>
    <property type="match status" value="1"/>
</dbReference>
<dbReference type="GO" id="GO:0046210">
    <property type="term" value="P:nitric oxide catabolic process"/>
    <property type="evidence" value="ECO:0007669"/>
    <property type="project" value="TreeGrafter"/>
</dbReference>
<keyword evidence="6 15" id="KW-0285">Flavoprotein</keyword>
<evidence type="ECO:0000256" key="14">
    <source>
        <dbReference type="ARBA" id="ARBA00049433"/>
    </source>
</evidence>
<evidence type="ECO:0000256" key="6">
    <source>
        <dbReference type="ARBA" id="ARBA00022630"/>
    </source>
</evidence>
<evidence type="ECO:0000256" key="15">
    <source>
        <dbReference type="HAMAP-Rule" id="MF_01252"/>
    </source>
</evidence>
<dbReference type="AlphaFoldDB" id="A0A4R1L3H5"/>
<sequence length="412" mass="45626">MLEKHKEIIRATVPVLQENGEAITRVFYQQLFEAHPELLNLFNPVNQRDGGQARSLAASILAYAAHIDQLDQLGGMVNLIAHKHVSLQVLPEHYPVVGEHLLKAIRTVLGEAATPEILEAWAAAYGQLAQIMIDKEEGIYAEGAASDGGWRGYKPFTVLRKERESEGICSFYLAPSDGKPLPLFKPGQYLGVKARVPGSQYDQIRQYSLSHLPTREFYRISVKRETAPGFAEGTPHGQISNHLHDDVNVGDVVQVSMPAGNFVLDELRTDPLVLLSGGVGITPAICMLQHLAQEGKRPVIFVHATAGRDQHAFADEMRELEKNRNNVKSVVYYEKTKPEDIQGLHYDEIGRLTLESLRPHLPAGEAEFYYCGPLGFMSAVEGILDHLGVPLHRRYSEVFAPDPSFATAIARA</sequence>
<comment type="catalytic activity">
    <reaction evidence="13 15">
        <text>2 nitric oxide + NADH + 2 O2 = 2 nitrate + NAD(+) + H(+)</text>
        <dbReference type="Rhea" id="RHEA:19469"/>
        <dbReference type="ChEBI" id="CHEBI:15378"/>
        <dbReference type="ChEBI" id="CHEBI:15379"/>
        <dbReference type="ChEBI" id="CHEBI:16480"/>
        <dbReference type="ChEBI" id="CHEBI:17632"/>
        <dbReference type="ChEBI" id="CHEBI:57540"/>
        <dbReference type="ChEBI" id="CHEBI:57945"/>
        <dbReference type="EC" id="1.14.12.17"/>
    </reaction>
</comment>
<feature type="region of interest" description="Reductase" evidence="15">
    <location>
        <begin position="148"/>
        <end position="412"/>
    </location>
</feature>
<keyword evidence="10 15" id="KW-0560">Oxidoreductase</keyword>
<feature type="domain" description="Globin" evidence="16">
    <location>
        <begin position="1"/>
        <end position="137"/>
    </location>
</feature>
<evidence type="ECO:0000259" key="17">
    <source>
        <dbReference type="PROSITE" id="PS51384"/>
    </source>
</evidence>
<comment type="cofactor">
    <cofactor evidence="15">
        <name>heme b</name>
        <dbReference type="ChEBI" id="CHEBI:60344"/>
    </cofactor>
    <text evidence="15">Binds 1 heme b (iron(II)-protoporphyrin IX) group per subunit.</text>
</comment>
<evidence type="ECO:0000256" key="1">
    <source>
        <dbReference type="ARBA" id="ARBA00006401"/>
    </source>
</evidence>
<keyword evidence="11 15" id="KW-0408">Iron</keyword>
<evidence type="ECO:0000256" key="5">
    <source>
        <dbReference type="ARBA" id="ARBA00022621"/>
    </source>
</evidence>
<comment type="domain">
    <text evidence="15">Consists of two distinct domains; an N-terminal heme-containing oxygen-binding domain and a C-terminal reductase domain with binding sites for FAD and NAD(P)H.</text>
</comment>
<dbReference type="InterPro" id="IPR009050">
    <property type="entry name" value="Globin-like_sf"/>
</dbReference>
<keyword evidence="5 15" id="KW-0561">Oxygen transport</keyword>
<dbReference type="InterPro" id="IPR000971">
    <property type="entry name" value="Globin"/>
</dbReference>
<dbReference type="InterPro" id="IPR017927">
    <property type="entry name" value="FAD-bd_FR_type"/>
</dbReference>
<evidence type="ECO:0000313" key="18">
    <source>
        <dbReference type="EMBL" id="TCK72544.1"/>
    </source>
</evidence>
<dbReference type="SUPFAM" id="SSF63380">
    <property type="entry name" value="Riboflavin synthase domain-like"/>
    <property type="match status" value="1"/>
</dbReference>
<evidence type="ECO:0000313" key="19">
    <source>
        <dbReference type="Proteomes" id="UP000295210"/>
    </source>
</evidence>
<dbReference type="RefSeq" id="WP_131995990.1">
    <property type="nucleotide sequence ID" value="NZ_SMGK01000003.1"/>
</dbReference>
<dbReference type="EC" id="1.14.12.17" evidence="15"/>
<dbReference type="CDD" id="cd06184">
    <property type="entry name" value="flavohem_like_fad_nad_binding"/>
    <property type="match status" value="1"/>
</dbReference>
<comment type="caution">
    <text evidence="18">The sequence shown here is derived from an EMBL/GenBank/DDBJ whole genome shotgun (WGS) entry which is preliminary data.</text>
</comment>
<dbReference type="SUPFAM" id="SSF52343">
    <property type="entry name" value="Ferredoxin reductase-like, C-terminal NADP-linked domain"/>
    <property type="match status" value="1"/>
</dbReference>
<evidence type="ECO:0000256" key="12">
    <source>
        <dbReference type="ARBA" id="ARBA00023027"/>
    </source>
</evidence>
<feature type="active site" description="Charge relay system" evidence="15">
    <location>
        <position position="136"/>
    </location>
</feature>
<dbReference type="FunFam" id="3.40.50.80:FF:000010">
    <property type="entry name" value="Flavohemoprotein"/>
    <property type="match status" value="1"/>
</dbReference>
<feature type="binding site" evidence="15">
    <location>
        <position position="189"/>
    </location>
    <ligand>
        <name>FAD</name>
        <dbReference type="ChEBI" id="CHEBI:57692"/>
    </ligand>
</feature>
<organism evidence="18 19">
    <name type="scientific">Acidipila rosea</name>
    <dbReference type="NCBI Taxonomy" id="768535"/>
    <lineage>
        <taxon>Bacteria</taxon>
        <taxon>Pseudomonadati</taxon>
        <taxon>Acidobacteriota</taxon>
        <taxon>Terriglobia</taxon>
        <taxon>Terriglobales</taxon>
        <taxon>Acidobacteriaceae</taxon>
        <taxon>Acidipila</taxon>
    </lineage>
</organism>
<dbReference type="PANTHER" id="PTHR43396">
    <property type="entry name" value="FLAVOHEMOPROTEIN"/>
    <property type="match status" value="1"/>
</dbReference>
<dbReference type="GO" id="GO:0005344">
    <property type="term" value="F:oxygen carrier activity"/>
    <property type="evidence" value="ECO:0007669"/>
    <property type="project" value="UniProtKB-UniRule"/>
</dbReference>
<comment type="cofactor">
    <cofactor evidence="15">
        <name>FAD</name>
        <dbReference type="ChEBI" id="CHEBI:57692"/>
    </cofactor>
    <text evidence="15">Binds 1 FAD per subunit.</text>
</comment>
<dbReference type="GO" id="GO:0019825">
    <property type="term" value="F:oxygen binding"/>
    <property type="evidence" value="ECO:0007669"/>
    <property type="project" value="InterPro"/>
</dbReference>
<dbReference type="EMBL" id="SMGK01000003">
    <property type="protein sequence ID" value="TCK72544.1"/>
    <property type="molecule type" value="Genomic_DNA"/>
</dbReference>
<feature type="binding site" evidence="15">
    <location>
        <begin position="205"/>
        <end position="208"/>
    </location>
    <ligand>
        <name>FAD</name>
        <dbReference type="ChEBI" id="CHEBI:57692"/>
    </ligand>
</feature>
<comment type="catalytic activity">
    <reaction evidence="14 15">
        <text>2 nitric oxide + NADPH + 2 O2 = 2 nitrate + NADP(+) + H(+)</text>
        <dbReference type="Rhea" id="RHEA:19465"/>
        <dbReference type="ChEBI" id="CHEBI:15378"/>
        <dbReference type="ChEBI" id="CHEBI:15379"/>
        <dbReference type="ChEBI" id="CHEBI:16480"/>
        <dbReference type="ChEBI" id="CHEBI:17632"/>
        <dbReference type="ChEBI" id="CHEBI:57783"/>
        <dbReference type="ChEBI" id="CHEBI:58349"/>
        <dbReference type="EC" id="1.14.12.17"/>
    </reaction>
</comment>
<feature type="site" description="Involved in heme-bound ligand stabilization and O-O bond activation" evidence="15">
    <location>
        <position position="28"/>
    </location>
</feature>
<gene>
    <name evidence="15" type="primary">hmp</name>
    <name evidence="18" type="ORF">C7378_2126</name>
</gene>
<evidence type="ECO:0000256" key="10">
    <source>
        <dbReference type="ARBA" id="ARBA00023002"/>
    </source>
</evidence>
<evidence type="ECO:0000256" key="3">
    <source>
        <dbReference type="ARBA" id="ARBA00022448"/>
    </source>
</evidence>
<dbReference type="InterPro" id="IPR001433">
    <property type="entry name" value="OxRdtase_FAD/NAD-bd"/>
</dbReference>
<dbReference type="PROSITE" id="PS01033">
    <property type="entry name" value="GLOBIN"/>
    <property type="match status" value="1"/>
</dbReference>
<dbReference type="Gene3D" id="2.40.30.10">
    <property type="entry name" value="Translation factors"/>
    <property type="match status" value="1"/>
</dbReference>
<comment type="similarity">
    <text evidence="1 15">In the C-terminal section; belongs to the flavoprotein pyridine nucleotide cytochrome reductase family.</text>
</comment>
<dbReference type="InterPro" id="IPR017938">
    <property type="entry name" value="Riboflavin_synthase-like_b-brl"/>
</dbReference>
<keyword evidence="12 15" id="KW-0520">NAD</keyword>
<comment type="caution">
    <text evidence="15">Lacks conserved residue(s) required for the propagation of feature annotation.</text>
</comment>
<dbReference type="GO" id="GO:0071500">
    <property type="term" value="P:cellular response to nitrosative stress"/>
    <property type="evidence" value="ECO:0007669"/>
    <property type="project" value="TreeGrafter"/>
</dbReference>
<feature type="binding site" description="proximal binding residue" evidence="15">
    <location>
        <position position="84"/>
    </location>
    <ligand>
        <name>heme b</name>
        <dbReference type="ChEBI" id="CHEBI:60344"/>
    </ligand>
    <ligandPart>
        <name>Fe</name>
        <dbReference type="ChEBI" id="CHEBI:18248"/>
    </ligandPart>
</feature>
<dbReference type="InterPro" id="IPR023950">
    <property type="entry name" value="Hmp"/>
</dbReference>
<keyword evidence="3 15" id="KW-0813">Transport</keyword>
<evidence type="ECO:0000256" key="2">
    <source>
        <dbReference type="ARBA" id="ARBA00008414"/>
    </source>
</evidence>
<dbReference type="OrthoDB" id="9801223at2"/>
<evidence type="ECO:0000256" key="13">
    <source>
        <dbReference type="ARBA" id="ARBA00048649"/>
    </source>
</evidence>
<keyword evidence="4 15" id="KW-0349">Heme</keyword>
<dbReference type="GO" id="GO:0008941">
    <property type="term" value="F:nitric oxide dioxygenase NAD(P)H activity"/>
    <property type="evidence" value="ECO:0007669"/>
    <property type="project" value="UniProtKB-UniRule"/>
</dbReference>
<accession>A0A4R1L3H5</accession>
<feature type="site" description="Influences the redox potential of the prosthetic heme and FAD groups" evidence="15">
    <location>
        <position position="397"/>
    </location>
</feature>
<name>A0A4R1L3H5_9BACT</name>
<feature type="site" description="Influences the redox potential of the prosthetic heme and FAD groups" evidence="15">
    <location>
        <position position="83"/>
    </location>
</feature>
<dbReference type="Gene3D" id="1.10.490.10">
    <property type="entry name" value="Globins"/>
    <property type="match status" value="1"/>
</dbReference>
<evidence type="ECO:0000256" key="11">
    <source>
        <dbReference type="ARBA" id="ARBA00023004"/>
    </source>
</evidence>
<proteinExistence type="inferred from homology"/>
<dbReference type="NCBIfam" id="NF009805">
    <property type="entry name" value="PRK13289.1"/>
    <property type="match status" value="1"/>
</dbReference>
<reference evidence="18 19" key="1">
    <citation type="submission" date="2019-03" db="EMBL/GenBank/DDBJ databases">
        <title>Genomic Encyclopedia of Type Strains, Phase IV (KMG-IV): sequencing the most valuable type-strain genomes for metagenomic binning, comparative biology and taxonomic classification.</title>
        <authorList>
            <person name="Goeker M."/>
        </authorList>
    </citation>
    <scope>NUCLEOTIDE SEQUENCE [LARGE SCALE GENOMIC DNA]</scope>
    <source>
        <strain evidence="18 19">DSM 103428</strain>
    </source>
</reference>
<dbReference type="Pfam" id="PF00970">
    <property type="entry name" value="FAD_binding_6"/>
    <property type="match status" value="1"/>
</dbReference>
<dbReference type="GO" id="GO:0020037">
    <property type="term" value="F:heme binding"/>
    <property type="evidence" value="ECO:0007669"/>
    <property type="project" value="InterPro"/>
</dbReference>
<dbReference type="FunFam" id="2.40.30.10:FF:000034">
    <property type="entry name" value="Flavohemoprotein"/>
    <property type="match status" value="1"/>
</dbReference>
<dbReference type="HAMAP" id="MF_01252">
    <property type="entry name" value="Hmp"/>
    <property type="match status" value="1"/>
</dbReference>
<dbReference type="Pfam" id="PF00175">
    <property type="entry name" value="NAD_binding_1"/>
    <property type="match status" value="1"/>
</dbReference>
<dbReference type="CDD" id="cd08922">
    <property type="entry name" value="FHb-globin"/>
    <property type="match status" value="1"/>
</dbReference>